<feature type="domain" description="Homing endonuclease LAGLIDADG" evidence="1">
    <location>
        <begin position="215"/>
        <end position="314"/>
    </location>
</feature>
<sequence>MSGPRSLINFCSPLQLKNKAVKKLKNFFLPSRLDNKSDDLPSHLKKIIPLASKEFLEWLVGFTDAEGNFSILPQRNWTSVGLRFTIEVHVDDIDILYKIKEKLDIGNVVITKTRSSARFYVEKFEDINSVIIPIFKQYPLQTTKYLDFANFLDAAFIKLNSSGIYNGRMLNNKFSDTDLLKLKKLKEAMNSGRLIIKSQEENFLKNKVIINKWWLLGFIEGEGTFGYKHLVPYFQIAQNQKNLFVLQAIEEYLINTLKLPKGKEVIKYSLNQGTGVYSMVIYTVDINFHYIVPFFESMTFFSRKGEDYLYWVIVVIIHKLGYFYLPDGKKIALLISSATNKFRYTTSLTKTELPSDESISKLLAQTPPFDLSSGRSHFELVREFTIAKGGRKGFSVYIYELNEQTPSAKYIELKGSPFSTYGDGHEAIGLKRGSRVIGRYIDTGKNFKNKFLFRSIPLDKE</sequence>
<gene>
    <name evidence="2" type="primary">oi1cob</name>
</gene>
<dbReference type="GO" id="GO:0005739">
    <property type="term" value="C:mitochondrion"/>
    <property type="evidence" value="ECO:0007669"/>
    <property type="project" value="UniProtKB-ARBA"/>
</dbReference>
<dbReference type="EMBL" id="KF545917">
    <property type="protein sequence ID" value="AHB33525.1"/>
    <property type="molecule type" value="Genomic_DNA"/>
</dbReference>
<reference evidence="2" key="2">
    <citation type="submission" date="2013-12" db="EMBL/GenBank/DDBJ databases">
        <title>Mitochondrial Genome of Annulohypoxylon stygium, cohabitant fungus of Tremella fuciformis, reveals intron diversity.</title>
        <authorList>
            <person name="Hsiang T."/>
        </authorList>
    </citation>
    <scope>NUCLEOTIDE SEQUENCE</scope>
</reference>
<accession>V5RG34</accession>
<keyword evidence="2" id="KW-0540">Nuclease</keyword>
<dbReference type="Pfam" id="PF00961">
    <property type="entry name" value="LAGLIDADG_1"/>
    <property type="match status" value="2"/>
</dbReference>
<keyword evidence="2" id="KW-0378">Hydrolase</keyword>
<protein>
    <submittedName>
        <fullName evidence="2">LAGLIDADG endonuclease</fullName>
    </submittedName>
</protein>
<organism evidence="2">
    <name type="scientific">Annulohypoxylon stygium</name>
    <dbReference type="NCBI Taxonomy" id="326628"/>
    <lineage>
        <taxon>Eukaryota</taxon>
        <taxon>Fungi</taxon>
        <taxon>Dikarya</taxon>
        <taxon>Ascomycota</taxon>
        <taxon>Pezizomycotina</taxon>
        <taxon>Sordariomycetes</taxon>
        <taxon>Xylariomycetidae</taxon>
        <taxon>Xylariales</taxon>
        <taxon>Hypoxylaceae</taxon>
        <taxon>Annulohypoxylon</taxon>
    </lineage>
</organism>
<reference evidence="2" key="1">
    <citation type="submission" date="2013-08" db="EMBL/GenBank/DDBJ databases">
        <authorList>
            <person name="Deng Y.-J."/>
            <person name="Xie B.-G."/>
            <person name="Jiang Y.-J."/>
            <person name="Wang Q.-F."/>
            <person name="Lan F.-S."/>
        </authorList>
    </citation>
    <scope>NUCLEOTIDE SEQUENCE</scope>
</reference>
<geneLocation type="mitochondrion" evidence="2"/>
<keyword evidence="2" id="KW-0255">Endonuclease</keyword>
<dbReference type="PANTHER" id="PTHR36181:SF2">
    <property type="entry name" value="INTRON-ENCODED ENDONUCLEASE AI3-RELATED"/>
    <property type="match status" value="1"/>
</dbReference>
<dbReference type="SUPFAM" id="SSF55608">
    <property type="entry name" value="Homing endonucleases"/>
    <property type="match status" value="2"/>
</dbReference>
<dbReference type="InterPro" id="IPR027434">
    <property type="entry name" value="Homing_endonucl"/>
</dbReference>
<name>V5RG34_9PEZI</name>
<dbReference type="InterPro" id="IPR051289">
    <property type="entry name" value="LAGLIDADG_Endonuclease"/>
</dbReference>
<dbReference type="PANTHER" id="PTHR36181">
    <property type="entry name" value="INTRON-ENCODED ENDONUCLEASE AI3-RELATED"/>
    <property type="match status" value="1"/>
</dbReference>
<dbReference type="GO" id="GO:0004519">
    <property type="term" value="F:endonuclease activity"/>
    <property type="evidence" value="ECO:0007669"/>
    <property type="project" value="UniProtKB-KW"/>
</dbReference>
<dbReference type="Gene3D" id="3.10.28.10">
    <property type="entry name" value="Homing endonucleases"/>
    <property type="match status" value="2"/>
</dbReference>
<feature type="domain" description="Homing endonuclease LAGLIDADG" evidence="1">
    <location>
        <begin position="59"/>
        <end position="153"/>
    </location>
</feature>
<evidence type="ECO:0000313" key="2">
    <source>
        <dbReference type="EMBL" id="AHB33525.1"/>
    </source>
</evidence>
<evidence type="ECO:0000259" key="1">
    <source>
        <dbReference type="Pfam" id="PF00961"/>
    </source>
</evidence>
<proteinExistence type="predicted"/>
<dbReference type="AlphaFoldDB" id="V5RG34"/>
<keyword evidence="2" id="KW-0496">Mitochondrion</keyword>
<dbReference type="RefSeq" id="YP_008964966.1">
    <property type="nucleotide sequence ID" value="NC_023117.1"/>
</dbReference>
<dbReference type="InterPro" id="IPR004860">
    <property type="entry name" value="LAGLIDADG_dom"/>
</dbReference>
<dbReference type="GeneID" id="17963069"/>